<dbReference type="GO" id="GO:0030655">
    <property type="term" value="P:beta-lactam antibiotic catabolic process"/>
    <property type="evidence" value="ECO:0007669"/>
    <property type="project" value="InterPro"/>
</dbReference>
<keyword evidence="5" id="KW-1185">Reference proteome</keyword>
<gene>
    <name evidence="4" type="ORF">LX66_3290</name>
</gene>
<name>A0A562T8A3_CHIJA</name>
<comment type="caution">
    <text evidence="4">The sequence shown here is derived from an EMBL/GenBank/DDBJ whole genome shotgun (WGS) entry which is preliminary data.</text>
</comment>
<dbReference type="InterPro" id="IPR012338">
    <property type="entry name" value="Beta-lactam/transpept-like"/>
</dbReference>
<proteinExistence type="predicted"/>
<dbReference type="InterPro" id="IPR045155">
    <property type="entry name" value="Beta-lactam_cat"/>
</dbReference>
<dbReference type="RefSeq" id="WP_145715337.1">
    <property type="nucleotide sequence ID" value="NZ_BAAAFY010000001.1"/>
</dbReference>
<organism evidence="4 5">
    <name type="scientific">Chitinophaga japonensis</name>
    <name type="common">Flexibacter japonensis</name>
    <dbReference type="NCBI Taxonomy" id="104662"/>
    <lineage>
        <taxon>Bacteria</taxon>
        <taxon>Pseudomonadati</taxon>
        <taxon>Bacteroidota</taxon>
        <taxon>Chitinophagia</taxon>
        <taxon>Chitinophagales</taxon>
        <taxon>Chitinophagaceae</taxon>
        <taxon>Chitinophaga</taxon>
    </lineage>
</organism>
<dbReference type="OrthoDB" id="1422836at2"/>
<evidence type="ECO:0000259" key="3">
    <source>
        <dbReference type="Pfam" id="PF13354"/>
    </source>
</evidence>
<dbReference type="Pfam" id="PF13354">
    <property type="entry name" value="Beta-lactamase2"/>
    <property type="match status" value="1"/>
</dbReference>
<dbReference type="SUPFAM" id="SSF56601">
    <property type="entry name" value="beta-lactamase/transpeptidase-like"/>
    <property type="match status" value="1"/>
</dbReference>
<dbReference type="PANTHER" id="PTHR35333">
    <property type="entry name" value="BETA-LACTAMASE"/>
    <property type="match status" value="1"/>
</dbReference>
<dbReference type="GO" id="GO:0046677">
    <property type="term" value="P:response to antibiotic"/>
    <property type="evidence" value="ECO:0007669"/>
    <property type="project" value="InterPro"/>
</dbReference>
<evidence type="ECO:0000256" key="1">
    <source>
        <dbReference type="ARBA" id="ARBA00001526"/>
    </source>
</evidence>
<comment type="catalytic activity">
    <reaction evidence="1">
        <text>a beta-lactam + H2O = a substituted beta-amino acid</text>
        <dbReference type="Rhea" id="RHEA:20401"/>
        <dbReference type="ChEBI" id="CHEBI:15377"/>
        <dbReference type="ChEBI" id="CHEBI:35627"/>
        <dbReference type="ChEBI" id="CHEBI:140347"/>
        <dbReference type="EC" id="3.5.2.6"/>
    </reaction>
</comment>
<sequence>MKLFYLCCFLLLCQAAFAQQEDRRLAAKLRPLLARHHGIAGIYVHHLKTNRVVAINADTLFPTASTIKVPIMIGIFDRIEKGELQYRQPLVYRDSLLYEGEDILGSFKDGEKIGLDKVMMLMLTMSDNTASLWLQSLAGGGQQINAWLEAQGFTHTRVNSRTPGREENRRQYGWGQTTPREMARLLEMIYKGEVVSKAASERMYRNLTRNYWDTEGLLQVPPGVRTASKNGAVNASRSEVVMVNAPHGDYVYSIITKENQDQRWERDNEAWELLRRVAGLIWQHYEGKGKWMPDPALGQF</sequence>
<reference evidence="4 5" key="1">
    <citation type="journal article" date="2013" name="Stand. Genomic Sci.">
        <title>Genomic Encyclopedia of Type Strains, Phase I: The one thousand microbial genomes (KMG-I) project.</title>
        <authorList>
            <person name="Kyrpides N.C."/>
            <person name="Woyke T."/>
            <person name="Eisen J.A."/>
            <person name="Garrity G."/>
            <person name="Lilburn T.G."/>
            <person name="Beck B.J."/>
            <person name="Whitman W.B."/>
            <person name="Hugenholtz P."/>
            <person name="Klenk H.P."/>
        </authorList>
    </citation>
    <scope>NUCLEOTIDE SEQUENCE [LARGE SCALE GENOMIC DNA]</scope>
    <source>
        <strain evidence="4 5">DSM 13484</strain>
    </source>
</reference>
<feature type="chain" id="PRO_5022034735" evidence="2">
    <location>
        <begin position="19"/>
        <end position="300"/>
    </location>
</feature>
<dbReference type="Gene3D" id="3.40.710.10">
    <property type="entry name" value="DD-peptidase/beta-lactamase superfamily"/>
    <property type="match status" value="1"/>
</dbReference>
<evidence type="ECO:0000313" key="5">
    <source>
        <dbReference type="Proteomes" id="UP000316778"/>
    </source>
</evidence>
<dbReference type="GO" id="GO:0008800">
    <property type="term" value="F:beta-lactamase activity"/>
    <property type="evidence" value="ECO:0007669"/>
    <property type="project" value="UniProtKB-EC"/>
</dbReference>
<evidence type="ECO:0000256" key="2">
    <source>
        <dbReference type="SAM" id="SignalP"/>
    </source>
</evidence>
<keyword evidence="2" id="KW-0732">Signal</keyword>
<feature type="signal peptide" evidence="2">
    <location>
        <begin position="1"/>
        <end position="18"/>
    </location>
</feature>
<dbReference type="EMBL" id="VLLG01000003">
    <property type="protein sequence ID" value="TWI89196.1"/>
    <property type="molecule type" value="Genomic_DNA"/>
</dbReference>
<protein>
    <submittedName>
        <fullName evidence="4">Beta-lactamase class A</fullName>
    </submittedName>
</protein>
<evidence type="ECO:0000313" key="4">
    <source>
        <dbReference type="EMBL" id="TWI89196.1"/>
    </source>
</evidence>
<dbReference type="AlphaFoldDB" id="A0A562T8A3"/>
<feature type="domain" description="Beta-lactamase class A catalytic" evidence="3">
    <location>
        <begin position="41"/>
        <end position="256"/>
    </location>
</feature>
<accession>A0A562T8A3</accession>
<dbReference type="PANTHER" id="PTHR35333:SF4">
    <property type="entry name" value="SLR0121 PROTEIN"/>
    <property type="match status" value="1"/>
</dbReference>
<dbReference type="Proteomes" id="UP000316778">
    <property type="component" value="Unassembled WGS sequence"/>
</dbReference>
<dbReference type="InterPro" id="IPR000871">
    <property type="entry name" value="Beta-lactam_class-A"/>
</dbReference>